<sequence>MEEKTHPEVITIDDDDEDYLKPLKVRKDKVKTKVSSKDVIVIPDDDEVSDDTSIASAVTHKTLTVYSPEKKFKISEKKIKMLRGLVKLTYMDLTGNGKIRRWKLGVKSELEKPLIASEPNVQVNADKAESGVDHCEPLAQTEGKSEGPKTKHSQVQEEITLIKKEEQYKTSKKRLKSPPPSPSLKQSKLTEASFTPKKKCSLICKCPHQEQPAAYVVPLYCMTISPKSQQLASEKKWFSESQMTSVEGLKEENFDQSVLTTVVSFMSHCRKPPLTLVFYLFNGILLSRQSKCGKECFRVLWRIQVLHPAVVLQMVSQRITWEFISRIIKLCCEDAFYSEGNCLALNAVLALSFLVSILEEELKLKSFSVVKTNAYRLLNMSKSARNIKDVITWLETALQEHASTQPTHSCQRDVCLVYLLQRMLVLSLTVSKRLEECALCIGSEMSLVYSKFPSVELKTLFLQSTQSHLLRAKLIELVVRNCCSLSQTDLEDSGIPKEGLKHIVIVDFQRSPPGLNHGSMCSSSNAIVMDSCEEFLMLLAYWLQSIVFRHRRSLQRNVSDLLPTFSMDDEDLLRGIDGYVAKLKTRLESLCEASVLSPRSYQLLDLMSSLKQFGHNLP</sequence>
<evidence type="ECO:0000313" key="2">
    <source>
        <dbReference type="EMBL" id="KAK2572100.1"/>
    </source>
</evidence>
<feature type="region of interest" description="Disordered" evidence="1">
    <location>
        <begin position="168"/>
        <end position="190"/>
    </location>
</feature>
<accession>A0AAD9R2Y8</accession>
<reference evidence="2" key="1">
    <citation type="journal article" date="2023" name="G3 (Bethesda)">
        <title>Whole genome assembly and annotation of the endangered Caribbean coral Acropora cervicornis.</title>
        <authorList>
            <person name="Selwyn J.D."/>
            <person name="Vollmer S.V."/>
        </authorList>
    </citation>
    <scope>NUCLEOTIDE SEQUENCE</scope>
    <source>
        <strain evidence="2">K2</strain>
    </source>
</reference>
<organism evidence="2 3">
    <name type="scientific">Acropora cervicornis</name>
    <name type="common">Staghorn coral</name>
    <dbReference type="NCBI Taxonomy" id="6130"/>
    <lineage>
        <taxon>Eukaryota</taxon>
        <taxon>Metazoa</taxon>
        <taxon>Cnidaria</taxon>
        <taxon>Anthozoa</taxon>
        <taxon>Hexacorallia</taxon>
        <taxon>Scleractinia</taxon>
        <taxon>Astrocoeniina</taxon>
        <taxon>Acroporidae</taxon>
        <taxon>Acropora</taxon>
    </lineage>
</organism>
<gene>
    <name evidence="2" type="ORF">P5673_002302</name>
</gene>
<protein>
    <submittedName>
        <fullName evidence="2">SUMO-interacting motif-containing protein 1</fullName>
    </submittedName>
</protein>
<dbReference type="PANTHER" id="PTHR23187">
    <property type="entry name" value="FLJ44216 PROTEIN-RELATED"/>
    <property type="match status" value="1"/>
</dbReference>
<dbReference type="Proteomes" id="UP001249851">
    <property type="component" value="Unassembled WGS sequence"/>
</dbReference>
<evidence type="ECO:0000256" key="1">
    <source>
        <dbReference type="SAM" id="MobiDB-lite"/>
    </source>
</evidence>
<evidence type="ECO:0000313" key="3">
    <source>
        <dbReference type="Proteomes" id="UP001249851"/>
    </source>
</evidence>
<proteinExistence type="predicted"/>
<name>A0AAD9R2Y8_ACRCE</name>
<dbReference type="AlphaFoldDB" id="A0AAD9R2Y8"/>
<dbReference type="InterPro" id="IPR052119">
    <property type="entry name" value="ElonginBC-PRC2_ViralRestrict"/>
</dbReference>
<dbReference type="EMBL" id="JARQWQ010000004">
    <property type="protein sequence ID" value="KAK2572100.1"/>
    <property type="molecule type" value="Genomic_DNA"/>
</dbReference>
<reference evidence="2" key="2">
    <citation type="journal article" date="2023" name="Science">
        <title>Genomic signatures of disease resistance in endangered staghorn corals.</title>
        <authorList>
            <person name="Vollmer S.V."/>
            <person name="Selwyn J.D."/>
            <person name="Despard B.A."/>
            <person name="Roesel C.L."/>
        </authorList>
    </citation>
    <scope>NUCLEOTIDE SEQUENCE</scope>
    <source>
        <strain evidence="2">K2</strain>
    </source>
</reference>
<dbReference type="PANTHER" id="PTHR23187:SF3">
    <property type="entry name" value="SUMO-INTERACTING MOTIF-CONTAINING PROTEIN 1"/>
    <property type="match status" value="1"/>
</dbReference>
<keyword evidence="3" id="KW-1185">Reference proteome</keyword>
<comment type="caution">
    <text evidence="2">The sequence shown here is derived from an EMBL/GenBank/DDBJ whole genome shotgun (WGS) entry which is preliminary data.</text>
</comment>